<evidence type="ECO:0000256" key="1">
    <source>
        <dbReference type="ARBA" id="ARBA00022729"/>
    </source>
</evidence>
<proteinExistence type="predicted"/>
<keyword evidence="2" id="KW-0677">Repeat</keyword>
<gene>
    <name evidence="6" type="ORF">GE061_009520</name>
</gene>
<sequence length="174" mass="19880">MVQSHRYEPEFVEPLKNLTVPVGREATFSCVVSHLGGYRVGWVKADTKAIQAIHEHVITHNPRVSVSHSDHSTWFLHIRNVQEEDRGTYMCQINTDPMKSEMGYLEIVVPPDIIDEDSSGDVMVPEGGTVELTCRARGYPDPEITWKREDRQEIVFREASGIRNKGKKHSQYHP</sequence>
<protein>
    <recommendedName>
        <fullName evidence="5">Ig-like domain-containing protein</fullName>
    </recommendedName>
</protein>
<dbReference type="SMART" id="SM00409">
    <property type="entry name" value="IG"/>
    <property type="match status" value="1"/>
</dbReference>
<dbReference type="GO" id="GO:0043005">
    <property type="term" value="C:neuron projection"/>
    <property type="evidence" value="ECO:0007669"/>
    <property type="project" value="TreeGrafter"/>
</dbReference>
<dbReference type="EMBL" id="WIXP02000002">
    <property type="protein sequence ID" value="KAF6214777.1"/>
    <property type="molecule type" value="Genomic_DNA"/>
</dbReference>
<dbReference type="InterPro" id="IPR007110">
    <property type="entry name" value="Ig-like_dom"/>
</dbReference>
<evidence type="ECO:0000256" key="3">
    <source>
        <dbReference type="ARBA" id="ARBA00023157"/>
    </source>
</evidence>
<dbReference type="PROSITE" id="PS50835">
    <property type="entry name" value="IG_LIKE"/>
    <property type="match status" value="2"/>
</dbReference>
<name>A0A8S9Y0Q9_APOLU</name>
<dbReference type="InterPro" id="IPR013106">
    <property type="entry name" value="Ig_V-set"/>
</dbReference>
<dbReference type="PANTHER" id="PTHR12231:SF255">
    <property type="entry name" value="DPR-INTERACTING PROTEIN ALPHA, ISOFORM A"/>
    <property type="match status" value="1"/>
</dbReference>
<evidence type="ECO:0000256" key="2">
    <source>
        <dbReference type="ARBA" id="ARBA00022737"/>
    </source>
</evidence>
<dbReference type="SMART" id="SM00408">
    <property type="entry name" value="IGc2"/>
    <property type="match status" value="2"/>
</dbReference>
<keyword evidence="7" id="KW-1185">Reference proteome</keyword>
<dbReference type="Proteomes" id="UP000466442">
    <property type="component" value="Unassembled WGS sequence"/>
</dbReference>
<dbReference type="Gene3D" id="2.60.40.10">
    <property type="entry name" value="Immunoglobulins"/>
    <property type="match status" value="2"/>
</dbReference>
<dbReference type="SUPFAM" id="SSF48726">
    <property type="entry name" value="Immunoglobulin"/>
    <property type="match status" value="2"/>
</dbReference>
<evidence type="ECO:0000313" key="7">
    <source>
        <dbReference type="Proteomes" id="UP000466442"/>
    </source>
</evidence>
<dbReference type="InterPro" id="IPR003598">
    <property type="entry name" value="Ig_sub2"/>
</dbReference>
<feature type="domain" description="Ig-like" evidence="5">
    <location>
        <begin position="9"/>
        <end position="94"/>
    </location>
</feature>
<keyword evidence="4" id="KW-0393">Immunoglobulin domain</keyword>
<dbReference type="OrthoDB" id="10012075at2759"/>
<evidence type="ECO:0000256" key="4">
    <source>
        <dbReference type="ARBA" id="ARBA00023319"/>
    </source>
</evidence>
<dbReference type="InterPro" id="IPR013098">
    <property type="entry name" value="Ig_I-set"/>
</dbReference>
<keyword evidence="3" id="KW-1015">Disulfide bond</keyword>
<dbReference type="InterPro" id="IPR013783">
    <property type="entry name" value="Ig-like_fold"/>
</dbReference>
<dbReference type="InterPro" id="IPR036179">
    <property type="entry name" value="Ig-like_dom_sf"/>
</dbReference>
<dbReference type="InterPro" id="IPR051170">
    <property type="entry name" value="Neural/epithelial_adhesion"/>
</dbReference>
<dbReference type="Pfam" id="PF07679">
    <property type="entry name" value="I-set"/>
    <property type="match status" value="1"/>
</dbReference>
<dbReference type="PANTHER" id="PTHR12231">
    <property type="entry name" value="CTX-RELATED TYPE I TRANSMEMBRANE PROTEIN"/>
    <property type="match status" value="1"/>
</dbReference>
<dbReference type="CDD" id="cd00099">
    <property type="entry name" value="IgV"/>
    <property type="match status" value="1"/>
</dbReference>
<evidence type="ECO:0000259" key="5">
    <source>
        <dbReference type="PROSITE" id="PS50835"/>
    </source>
</evidence>
<dbReference type="InterPro" id="IPR003599">
    <property type="entry name" value="Ig_sub"/>
</dbReference>
<dbReference type="SMART" id="SM00406">
    <property type="entry name" value="IGv"/>
    <property type="match status" value="1"/>
</dbReference>
<dbReference type="Pfam" id="PF13927">
    <property type="entry name" value="Ig_3"/>
    <property type="match status" value="1"/>
</dbReference>
<reference evidence="6" key="1">
    <citation type="journal article" date="2021" name="Mol. Ecol. Resour.">
        <title>Apolygus lucorum genome provides insights into omnivorousness and mesophyll feeding.</title>
        <authorList>
            <person name="Liu Y."/>
            <person name="Liu H."/>
            <person name="Wang H."/>
            <person name="Huang T."/>
            <person name="Liu B."/>
            <person name="Yang B."/>
            <person name="Yin L."/>
            <person name="Li B."/>
            <person name="Zhang Y."/>
            <person name="Zhang S."/>
            <person name="Jiang F."/>
            <person name="Zhang X."/>
            <person name="Ren Y."/>
            <person name="Wang B."/>
            <person name="Wang S."/>
            <person name="Lu Y."/>
            <person name="Wu K."/>
            <person name="Fan W."/>
            <person name="Wang G."/>
        </authorList>
    </citation>
    <scope>NUCLEOTIDE SEQUENCE</scope>
    <source>
        <strain evidence="6">12Hb</strain>
    </source>
</reference>
<dbReference type="FunFam" id="2.60.40.10:FF:000392">
    <property type="entry name" value="CLUMA_CG000981, isoform A"/>
    <property type="match status" value="1"/>
</dbReference>
<organism evidence="6 7">
    <name type="scientific">Apolygus lucorum</name>
    <name type="common">Small green plant bug</name>
    <name type="synonym">Lygocoris lucorum</name>
    <dbReference type="NCBI Taxonomy" id="248454"/>
    <lineage>
        <taxon>Eukaryota</taxon>
        <taxon>Metazoa</taxon>
        <taxon>Ecdysozoa</taxon>
        <taxon>Arthropoda</taxon>
        <taxon>Hexapoda</taxon>
        <taxon>Insecta</taxon>
        <taxon>Pterygota</taxon>
        <taxon>Neoptera</taxon>
        <taxon>Paraneoptera</taxon>
        <taxon>Hemiptera</taxon>
        <taxon>Heteroptera</taxon>
        <taxon>Panheteroptera</taxon>
        <taxon>Cimicomorpha</taxon>
        <taxon>Miridae</taxon>
        <taxon>Mirini</taxon>
        <taxon>Apolygus</taxon>
    </lineage>
</organism>
<keyword evidence="1" id="KW-0732">Signal</keyword>
<evidence type="ECO:0000313" key="6">
    <source>
        <dbReference type="EMBL" id="KAF6214777.1"/>
    </source>
</evidence>
<dbReference type="AlphaFoldDB" id="A0A8S9Y0Q9"/>
<comment type="caution">
    <text evidence="6">The sequence shown here is derived from an EMBL/GenBank/DDBJ whole genome shotgun (WGS) entry which is preliminary data.</text>
</comment>
<feature type="domain" description="Ig-like" evidence="5">
    <location>
        <begin position="111"/>
        <end position="174"/>
    </location>
</feature>
<accession>A0A8S9Y0Q9</accession>